<proteinExistence type="predicted"/>
<evidence type="ECO:0000256" key="1">
    <source>
        <dbReference type="SAM" id="Coils"/>
    </source>
</evidence>
<dbReference type="SUPFAM" id="SSF57997">
    <property type="entry name" value="Tropomyosin"/>
    <property type="match status" value="1"/>
</dbReference>
<comment type="caution">
    <text evidence="3">The sequence shown here is derived from an EMBL/GenBank/DDBJ whole genome shotgun (WGS) entry which is preliminary data.</text>
</comment>
<dbReference type="Proteomes" id="UP001066276">
    <property type="component" value="Chromosome 2_1"/>
</dbReference>
<protein>
    <recommendedName>
        <fullName evidence="5">t-SNARE coiled-coil homology domain-containing protein</fullName>
    </recommendedName>
</protein>
<accession>A0AAV7VB07</accession>
<name>A0AAV7VB07_PLEWA</name>
<reference evidence="3" key="1">
    <citation type="journal article" date="2022" name="bioRxiv">
        <title>Sequencing and chromosome-scale assembly of the giantPleurodeles waltlgenome.</title>
        <authorList>
            <person name="Brown T."/>
            <person name="Elewa A."/>
            <person name="Iarovenko S."/>
            <person name="Subramanian E."/>
            <person name="Araus A.J."/>
            <person name="Petzold A."/>
            <person name="Susuki M."/>
            <person name="Suzuki K.-i.T."/>
            <person name="Hayashi T."/>
            <person name="Toyoda A."/>
            <person name="Oliveira C."/>
            <person name="Osipova E."/>
            <person name="Leigh N.D."/>
            <person name="Simon A."/>
            <person name="Yun M.H."/>
        </authorList>
    </citation>
    <scope>NUCLEOTIDE SEQUENCE</scope>
    <source>
        <strain evidence="3">20211129_DDA</strain>
        <tissue evidence="3">Liver</tissue>
    </source>
</reference>
<keyword evidence="4" id="KW-1185">Reference proteome</keyword>
<evidence type="ECO:0000313" key="4">
    <source>
        <dbReference type="Proteomes" id="UP001066276"/>
    </source>
</evidence>
<organism evidence="3 4">
    <name type="scientific">Pleurodeles waltl</name>
    <name type="common">Iberian ribbed newt</name>
    <dbReference type="NCBI Taxonomy" id="8319"/>
    <lineage>
        <taxon>Eukaryota</taxon>
        <taxon>Metazoa</taxon>
        <taxon>Chordata</taxon>
        <taxon>Craniata</taxon>
        <taxon>Vertebrata</taxon>
        <taxon>Euteleostomi</taxon>
        <taxon>Amphibia</taxon>
        <taxon>Batrachia</taxon>
        <taxon>Caudata</taxon>
        <taxon>Salamandroidea</taxon>
        <taxon>Salamandridae</taxon>
        <taxon>Pleurodelinae</taxon>
        <taxon>Pleurodeles</taxon>
    </lineage>
</organism>
<evidence type="ECO:0000313" key="3">
    <source>
        <dbReference type="EMBL" id="KAJ1197922.1"/>
    </source>
</evidence>
<evidence type="ECO:0000256" key="2">
    <source>
        <dbReference type="SAM" id="MobiDB-lite"/>
    </source>
</evidence>
<feature type="region of interest" description="Disordered" evidence="2">
    <location>
        <begin position="19"/>
        <end position="40"/>
    </location>
</feature>
<dbReference type="EMBL" id="JANPWB010000003">
    <property type="protein sequence ID" value="KAJ1197922.1"/>
    <property type="molecule type" value="Genomic_DNA"/>
</dbReference>
<evidence type="ECO:0008006" key="5">
    <source>
        <dbReference type="Google" id="ProtNLM"/>
    </source>
</evidence>
<dbReference type="AlphaFoldDB" id="A0AAV7VB07"/>
<gene>
    <name evidence="3" type="ORF">NDU88_001766</name>
</gene>
<dbReference type="Gene3D" id="1.20.1260.80">
    <property type="match status" value="1"/>
</dbReference>
<keyword evidence="1" id="KW-0175">Coiled coil</keyword>
<feature type="coiled-coil region" evidence="1">
    <location>
        <begin position="68"/>
        <end position="95"/>
    </location>
</feature>
<sequence>MGTDKKHVKLQFERCKTISPAGEGAEVGPRRSPIATSGEHQDLRQILGTMQHSLTQIDGKLDSLLYRMDRMSERLDQHVERLDQSEKRVSEVEDAQTELATRQVKLNN</sequence>